<dbReference type="SUPFAM" id="SSF48600">
    <property type="entry name" value="Chorismate mutase II"/>
    <property type="match status" value="1"/>
</dbReference>
<dbReference type="Pfam" id="PF01817">
    <property type="entry name" value="CM_2"/>
    <property type="match status" value="1"/>
</dbReference>
<dbReference type="PANTHER" id="PTHR38041">
    <property type="entry name" value="CHORISMATE MUTASE"/>
    <property type="match status" value="1"/>
</dbReference>
<dbReference type="SMART" id="SM00830">
    <property type="entry name" value="CM_2"/>
    <property type="match status" value="1"/>
</dbReference>
<dbReference type="InterPro" id="IPR011279">
    <property type="entry name" value="Chorismate_mutase_GmP"/>
</dbReference>
<dbReference type="InterPro" id="IPR002701">
    <property type="entry name" value="CM_II_prokaryot"/>
</dbReference>
<protein>
    <recommendedName>
        <fullName evidence="2">Chorismate mutase domain-containing protein</fullName>
    </recommendedName>
</protein>
<keyword evidence="1" id="KW-0413">Isomerase</keyword>
<evidence type="ECO:0000313" key="4">
    <source>
        <dbReference type="Proteomes" id="UP000077317"/>
    </source>
</evidence>
<dbReference type="KEGG" id="spat:A0O21_03065"/>
<dbReference type="STRING" id="1811193.A0O21_03065"/>
<gene>
    <name evidence="3" type="ORF">A0O21_03065</name>
</gene>
<dbReference type="OrthoDB" id="9802281at2"/>
<dbReference type="InterPro" id="IPR036979">
    <property type="entry name" value="CM_dom_sf"/>
</dbReference>
<dbReference type="RefSeq" id="WP_067061059.1">
    <property type="nucleotide sequence ID" value="NZ_CP014699.1"/>
</dbReference>
<evidence type="ECO:0000256" key="1">
    <source>
        <dbReference type="ARBA" id="ARBA00023235"/>
    </source>
</evidence>
<name>A0A172Q6I1_9STRE</name>
<dbReference type="AlphaFoldDB" id="A0A172Q6I1"/>
<dbReference type="GO" id="GO:0009697">
    <property type="term" value="P:salicylic acid biosynthetic process"/>
    <property type="evidence" value="ECO:0007669"/>
    <property type="project" value="TreeGrafter"/>
</dbReference>
<reference evidence="3 4" key="1">
    <citation type="journal article" date="2016" name="Int. J. Syst. Evol. Microbiol.">
        <title>Streptococcuspantholopis sp. nov., isolated from faeces of the Tibetan antelope (Pantholops hodgsonii).</title>
        <authorList>
            <person name="Bai X."/>
            <person name="Xiong Y."/>
            <person name="Lu S."/>
            <person name="Jin D."/>
            <person name="Lai X."/>
            <person name="Yang J."/>
            <person name="Niu L."/>
            <person name="Hu S."/>
            <person name="Meng X."/>
            <person name="Pu J."/>
            <person name="Ye C."/>
            <person name="Xu J."/>
        </authorList>
    </citation>
    <scope>NUCLEOTIDE SEQUENCE [LARGE SCALE GENOMIC DNA]</scope>
    <source>
        <strain evidence="3 4">TA 26</strain>
    </source>
</reference>
<dbReference type="GO" id="GO:0004106">
    <property type="term" value="F:chorismate mutase activity"/>
    <property type="evidence" value="ECO:0007669"/>
    <property type="project" value="InterPro"/>
</dbReference>
<dbReference type="InterPro" id="IPR036263">
    <property type="entry name" value="Chorismate_II_sf"/>
</dbReference>
<dbReference type="InterPro" id="IPR051331">
    <property type="entry name" value="Chorismate_mutase-related"/>
</dbReference>
<dbReference type="PROSITE" id="PS51168">
    <property type="entry name" value="CHORISMATE_MUT_2"/>
    <property type="match status" value="1"/>
</dbReference>
<sequence>MELNHIRQQIDLVDKDLVALLEKRMQLVTEVSQYKREKQQPVLDSVREQTVLKKAAAYVENKEFENSIVSIFSDIMKHSRAYQTSKLEE</sequence>
<evidence type="ECO:0000259" key="2">
    <source>
        <dbReference type="PROSITE" id="PS51168"/>
    </source>
</evidence>
<reference evidence="4" key="2">
    <citation type="submission" date="2016-03" db="EMBL/GenBank/DDBJ databases">
        <title>Streptococcus antelopensis sp. nov., isolated from the feces of the Tibetan antelope (Pantholops hodgsonii) in Hoh Xil National Nature Reserve, Qinghai, China.</title>
        <authorList>
            <person name="Bai X."/>
        </authorList>
    </citation>
    <scope>NUCLEOTIDE SEQUENCE [LARGE SCALE GENOMIC DNA]</scope>
    <source>
        <strain evidence="4">TA 26</strain>
    </source>
</reference>
<evidence type="ECO:0000313" key="3">
    <source>
        <dbReference type="EMBL" id="AND79074.1"/>
    </source>
</evidence>
<keyword evidence="4" id="KW-1185">Reference proteome</keyword>
<dbReference type="EMBL" id="CP014699">
    <property type="protein sequence ID" value="AND79074.1"/>
    <property type="molecule type" value="Genomic_DNA"/>
</dbReference>
<feature type="domain" description="Chorismate mutase" evidence="2">
    <location>
        <begin position="1"/>
        <end position="87"/>
    </location>
</feature>
<dbReference type="NCBIfam" id="TIGR01805">
    <property type="entry name" value="CM_mono_grmpos"/>
    <property type="match status" value="1"/>
</dbReference>
<accession>A0A172Q6I1</accession>
<dbReference type="GO" id="GO:0046417">
    <property type="term" value="P:chorismate metabolic process"/>
    <property type="evidence" value="ECO:0007669"/>
    <property type="project" value="InterPro"/>
</dbReference>
<dbReference type="PANTHER" id="PTHR38041:SF1">
    <property type="entry name" value="CHORISMATE MUTASE"/>
    <property type="match status" value="1"/>
</dbReference>
<dbReference type="Proteomes" id="UP000077317">
    <property type="component" value="Chromosome"/>
</dbReference>
<organism evidence="3 4">
    <name type="scientific">Streptococcus pantholopis</name>
    <dbReference type="NCBI Taxonomy" id="1811193"/>
    <lineage>
        <taxon>Bacteria</taxon>
        <taxon>Bacillati</taxon>
        <taxon>Bacillota</taxon>
        <taxon>Bacilli</taxon>
        <taxon>Lactobacillales</taxon>
        <taxon>Streptococcaceae</taxon>
        <taxon>Streptococcus</taxon>
    </lineage>
</organism>
<dbReference type="Gene3D" id="1.20.59.10">
    <property type="entry name" value="Chorismate mutase"/>
    <property type="match status" value="1"/>
</dbReference>
<proteinExistence type="predicted"/>